<proteinExistence type="predicted"/>
<dbReference type="EMBL" id="DRZM01000070">
    <property type="protein sequence ID" value="HHP04516.1"/>
    <property type="molecule type" value="Genomic_DNA"/>
</dbReference>
<protein>
    <submittedName>
        <fullName evidence="1">Uncharacterized protein</fullName>
    </submittedName>
</protein>
<comment type="caution">
    <text evidence="1">The sequence shown here is derived from an EMBL/GenBank/DDBJ whole genome shotgun (WGS) entry which is preliminary data.</text>
</comment>
<organism evidence="1">
    <name type="scientific">Thermofilum pendens</name>
    <dbReference type="NCBI Taxonomy" id="2269"/>
    <lineage>
        <taxon>Archaea</taxon>
        <taxon>Thermoproteota</taxon>
        <taxon>Thermoprotei</taxon>
        <taxon>Thermofilales</taxon>
        <taxon>Thermofilaceae</taxon>
        <taxon>Thermofilum</taxon>
    </lineage>
</organism>
<gene>
    <name evidence="1" type="ORF">ENM88_02025</name>
</gene>
<accession>A0A7J3X5S1</accession>
<sequence>MAGKGPTPLFTNIYIYAVNKAASRVLGKSAVVLTRSVSEDLWSYLVSRGLIPPNPSFEDLRKLFVEKLGLAEDLSFEESGEVVAIVLRGLTVSEFLEAATRERFEPVVCPLASILVRACENMSGGKLVLQRFEIVDAGTVRAVCTRVKA</sequence>
<name>A0A7J3X5S1_THEPE</name>
<reference evidence="1" key="1">
    <citation type="journal article" date="2020" name="mSystems">
        <title>Genome- and Community-Level Interaction Insights into Carbon Utilization and Element Cycling Functions of Hydrothermarchaeota in Hydrothermal Sediment.</title>
        <authorList>
            <person name="Zhou Z."/>
            <person name="Liu Y."/>
            <person name="Xu W."/>
            <person name="Pan J."/>
            <person name="Luo Z.H."/>
            <person name="Li M."/>
        </authorList>
    </citation>
    <scope>NUCLEOTIDE SEQUENCE [LARGE SCALE GENOMIC DNA]</scope>
    <source>
        <strain evidence="1">SpSt-1125</strain>
    </source>
</reference>
<evidence type="ECO:0000313" key="1">
    <source>
        <dbReference type="EMBL" id="HHP04516.1"/>
    </source>
</evidence>
<dbReference type="AlphaFoldDB" id="A0A7J3X5S1"/>